<gene>
    <name evidence="3" type="ORF">TEGL_07460</name>
</gene>
<evidence type="ECO:0008006" key="5">
    <source>
        <dbReference type="Google" id="ProtNLM"/>
    </source>
</evidence>
<feature type="domain" description="Flavodoxin" evidence="2">
    <location>
        <begin position="5"/>
        <end position="130"/>
    </location>
</feature>
<dbReference type="SUPFAM" id="SSF50475">
    <property type="entry name" value="FMN-binding split barrel"/>
    <property type="match status" value="1"/>
</dbReference>
<evidence type="ECO:0000313" key="3">
    <source>
        <dbReference type="EMBL" id="WWD82368.1"/>
    </source>
</evidence>
<accession>A0ABZ2ERU1</accession>
<dbReference type="EMBL" id="CP117523">
    <property type="protein sequence ID" value="WWD82368.1"/>
    <property type="molecule type" value="Genomic_DNA"/>
</dbReference>
<dbReference type="InterPro" id="IPR012349">
    <property type="entry name" value="Split_barrel_FMN-bd"/>
</dbReference>
<dbReference type="InterPro" id="IPR011576">
    <property type="entry name" value="Pyridox_Oxase_N"/>
</dbReference>
<sequence length="293" mass="33931">MNITLILYESKYETCKVISNTVCPILGPAKSFDINDSPHDIKHYSNIVLVFSLYGQNNCEKILKYIEENKIDLNNKRVALVCIGLNKQEALNKIEQLKKVVNNENIFCEYIKGEMFINKFTTEDNKVLELGKNLREYFNTPKFIPPVNITKKEIETFLKNKNTCTLATGYGDFVRATPLEYEYYDGNIYITSEGGLKFIGLSKNNQISLCVYEDYKSMNNLCGLQISGEAEIIKPWCEEYIDLLIRKNIKVENISKLPFDMNVIKIVPSKYEFLYSKFKNLGFDTKQIYIPEK</sequence>
<feature type="domain" description="Pyridoxamine 5'-phosphate oxidase N-terminal" evidence="1">
    <location>
        <begin position="151"/>
        <end position="273"/>
    </location>
</feature>
<dbReference type="Pfam" id="PF01243">
    <property type="entry name" value="PNPOx_N"/>
    <property type="match status" value="1"/>
</dbReference>
<dbReference type="Pfam" id="PF12724">
    <property type="entry name" value="Flavodoxin_5"/>
    <property type="match status" value="1"/>
</dbReference>
<evidence type="ECO:0000259" key="2">
    <source>
        <dbReference type="Pfam" id="PF12724"/>
    </source>
</evidence>
<dbReference type="SUPFAM" id="SSF52218">
    <property type="entry name" value="Flavoproteins"/>
    <property type="match status" value="1"/>
</dbReference>
<dbReference type="Proteomes" id="UP001348492">
    <property type="component" value="Chromosome"/>
</dbReference>
<protein>
    <recommendedName>
        <fullName evidence="5">Pyridoxamine 5'-phosphate oxidase</fullName>
    </recommendedName>
</protein>
<reference evidence="3 4" key="1">
    <citation type="journal article" date="2023" name="PLoS ONE">
        <title>Genome-based metabolic and phylogenomic analysis of three Terrisporobacter species.</title>
        <authorList>
            <person name="Boer T."/>
            <person name="Bengelsdorf F.R."/>
            <person name="Bomeke M."/>
            <person name="Daniel R."/>
            <person name="Poehlein A."/>
        </authorList>
    </citation>
    <scope>NUCLEOTIDE SEQUENCE [LARGE SCALE GENOMIC DNA]</scope>
    <source>
        <strain evidence="3 4">DSM 1288</strain>
    </source>
</reference>
<dbReference type="InterPro" id="IPR029039">
    <property type="entry name" value="Flavoprotein-like_sf"/>
</dbReference>
<evidence type="ECO:0000259" key="1">
    <source>
        <dbReference type="Pfam" id="PF01243"/>
    </source>
</evidence>
<dbReference type="Gene3D" id="3.40.50.360">
    <property type="match status" value="1"/>
</dbReference>
<organism evidence="3 4">
    <name type="scientific">Terrisporobacter glycolicus ATCC 14880 = DSM 1288</name>
    <dbReference type="NCBI Taxonomy" id="1121315"/>
    <lineage>
        <taxon>Bacteria</taxon>
        <taxon>Bacillati</taxon>
        <taxon>Bacillota</taxon>
        <taxon>Clostridia</taxon>
        <taxon>Peptostreptococcales</taxon>
        <taxon>Peptostreptococcaceae</taxon>
        <taxon>Terrisporobacter</taxon>
    </lineage>
</organism>
<name>A0ABZ2ERU1_9FIRM</name>
<proteinExistence type="predicted"/>
<keyword evidence="4" id="KW-1185">Reference proteome</keyword>
<evidence type="ECO:0000313" key="4">
    <source>
        <dbReference type="Proteomes" id="UP001348492"/>
    </source>
</evidence>
<dbReference type="InterPro" id="IPR026816">
    <property type="entry name" value="Flavodoxin_dom"/>
</dbReference>
<dbReference type="Gene3D" id="2.30.110.10">
    <property type="entry name" value="Electron Transport, Fmn-binding Protein, Chain A"/>
    <property type="match status" value="1"/>
</dbReference>